<evidence type="ECO:0000256" key="1">
    <source>
        <dbReference type="ARBA" id="ARBA00023015"/>
    </source>
</evidence>
<dbReference type="PANTHER" id="PTHR46796:SF12">
    <property type="entry name" value="HTH-TYPE DNA-BINDING TRANSCRIPTIONAL ACTIVATOR EUTR"/>
    <property type="match status" value="1"/>
</dbReference>
<dbReference type="InterPro" id="IPR018062">
    <property type="entry name" value="HTH_AraC-typ_CS"/>
</dbReference>
<keyword evidence="1" id="KW-0805">Transcription regulation</keyword>
<gene>
    <name evidence="5" type="ORF">GCM10023215_39890</name>
</gene>
<dbReference type="PROSITE" id="PS01124">
    <property type="entry name" value="HTH_ARAC_FAMILY_2"/>
    <property type="match status" value="1"/>
</dbReference>
<dbReference type="Proteomes" id="UP001500325">
    <property type="component" value="Unassembled WGS sequence"/>
</dbReference>
<dbReference type="PROSITE" id="PS00041">
    <property type="entry name" value="HTH_ARAC_FAMILY_1"/>
    <property type="match status" value="1"/>
</dbReference>
<evidence type="ECO:0000259" key="4">
    <source>
        <dbReference type="PROSITE" id="PS01124"/>
    </source>
</evidence>
<name>A0ABP8X192_9PSEU</name>
<dbReference type="RefSeq" id="WP_345382128.1">
    <property type="nucleotide sequence ID" value="NZ_BAABIC010000013.1"/>
</dbReference>
<reference evidence="6" key="1">
    <citation type="journal article" date="2019" name="Int. J. Syst. Evol. Microbiol.">
        <title>The Global Catalogue of Microorganisms (GCM) 10K type strain sequencing project: providing services to taxonomists for standard genome sequencing and annotation.</title>
        <authorList>
            <consortium name="The Broad Institute Genomics Platform"/>
            <consortium name="The Broad Institute Genome Sequencing Center for Infectious Disease"/>
            <person name="Wu L."/>
            <person name="Ma J."/>
        </authorList>
    </citation>
    <scope>NUCLEOTIDE SEQUENCE [LARGE SCALE GENOMIC DNA]</scope>
    <source>
        <strain evidence="6">JCM 18055</strain>
    </source>
</reference>
<evidence type="ECO:0000256" key="3">
    <source>
        <dbReference type="ARBA" id="ARBA00023163"/>
    </source>
</evidence>
<accession>A0ABP8X192</accession>
<dbReference type="EMBL" id="BAABIC010000013">
    <property type="protein sequence ID" value="GAA4697629.1"/>
    <property type="molecule type" value="Genomic_DNA"/>
</dbReference>
<proteinExistence type="predicted"/>
<dbReference type="InterPro" id="IPR018060">
    <property type="entry name" value="HTH_AraC"/>
</dbReference>
<protein>
    <submittedName>
        <fullName evidence="5">AraC family transcriptional regulator</fullName>
    </submittedName>
</protein>
<dbReference type="InterPro" id="IPR050204">
    <property type="entry name" value="AraC_XylS_family_regulators"/>
</dbReference>
<dbReference type="Pfam" id="PF12833">
    <property type="entry name" value="HTH_18"/>
    <property type="match status" value="1"/>
</dbReference>
<dbReference type="Pfam" id="PF14525">
    <property type="entry name" value="AraC_binding_2"/>
    <property type="match status" value="1"/>
</dbReference>
<comment type="caution">
    <text evidence="5">The sequence shown here is derived from an EMBL/GenBank/DDBJ whole genome shotgun (WGS) entry which is preliminary data.</text>
</comment>
<dbReference type="SUPFAM" id="SSF46689">
    <property type="entry name" value="Homeodomain-like"/>
    <property type="match status" value="1"/>
</dbReference>
<dbReference type="InterPro" id="IPR009057">
    <property type="entry name" value="Homeodomain-like_sf"/>
</dbReference>
<organism evidence="5 6">
    <name type="scientific">Pseudonocardia yuanmonensis</name>
    <dbReference type="NCBI Taxonomy" id="1095914"/>
    <lineage>
        <taxon>Bacteria</taxon>
        <taxon>Bacillati</taxon>
        <taxon>Actinomycetota</taxon>
        <taxon>Actinomycetes</taxon>
        <taxon>Pseudonocardiales</taxon>
        <taxon>Pseudonocardiaceae</taxon>
        <taxon>Pseudonocardia</taxon>
    </lineage>
</organism>
<keyword evidence="3" id="KW-0804">Transcription</keyword>
<evidence type="ECO:0000256" key="2">
    <source>
        <dbReference type="ARBA" id="ARBA00023125"/>
    </source>
</evidence>
<keyword evidence="6" id="KW-1185">Reference proteome</keyword>
<keyword evidence="2" id="KW-0238">DNA-binding</keyword>
<sequence>MTTTPLPLRRHTRMQTTALDEAEEVAGRVMSAHRLRATRPREFGSRVHAVAIGTSTLLSALYEGEAEVTGRVPMDYYTAVLALSGGMDVATDLGRHRIAAGRACVISPGERLCLRFAPRTAQVAAKLPRAVVDQAFSRVGTEPPHGLTFDLRVPDDSPWPGVLRLAASTVDRFDSGVLPPGAGAELERMLVTTLLLAQPHDHAAALTRCGGARGHRAAGAVAERIAADPVAPLRPEELAAAAGVSLRTLQEGFRSRFATSLTRYQREQRLVRAHRMLSGSPNDTTVADIALACGFVHLGRFAQDYRARYGITPSTTLHSARRITQTERPRTTRG</sequence>
<dbReference type="InterPro" id="IPR035418">
    <property type="entry name" value="AraC-bd_2"/>
</dbReference>
<feature type="domain" description="HTH araC/xylS-type" evidence="4">
    <location>
        <begin position="215"/>
        <end position="319"/>
    </location>
</feature>
<dbReference type="SMART" id="SM00342">
    <property type="entry name" value="HTH_ARAC"/>
    <property type="match status" value="1"/>
</dbReference>
<dbReference type="Gene3D" id="1.10.10.60">
    <property type="entry name" value="Homeodomain-like"/>
    <property type="match status" value="1"/>
</dbReference>
<evidence type="ECO:0000313" key="5">
    <source>
        <dbReference type="EMBL" id="GAA4697629.1"/>
    </source>
</evidence>
<dbReference type="PANTHER" id="PTHR46796">
    <property type="entry name" value="HTH-TYPE TRANSCRIPTIONAL ACTIVATOR RHAS-RELATED"/>
    <property type="match status" value="1"/>
</dbReference>
<evidence type="ECO:0000313" key="6">
    <source>
        <dbReference type="Proteomes" id="UP001500325"/>
    </source>
</evidence>